<comment type="caution">
    <text evidence="1">The sequence shown here is derived from an EMBL/GenBank/DDBJ whole genome shotgun (WGS) entry which is preliminary data.</text>
</comment>
<dbReference type="EMBL" id="LAZR01000403">
    <property type="protein sequence ID" value="KKN70408.1"/>
    <property type="molecule type" value="Genomic_DNA"/>
</dbReference>
<gene>
    <name evidence="1" type="ORF">LCGC14_0431030</name>
</gene>
<dbReference type="AlphaFoldDB" id="A0A0F9VXI6"/>
<reference evidence="1" key="1">
    <citation type="journal article" date="2015" name="Nature">
        <title>Complex archaea that bridge the gap between prokaryotes and eukaryotes.</title>
        <authorList>
            <person name="Spang A."/>
            <person name="Saw J.H."/>
            <person name="Jorgensen S.L."/>
            <person name="Zaremba-Niedzwiedzka K."/>
            <person name="Martijn J."/>
            <person name="Lind A.E."/>
            <person name="van Eijk R."/>
            <person name="Schleper C."/>
            <person name="Guy L."/>
            <person name="Ettema T.J."/>
        </authorList>
    </citation>
    <scope>NUCLEOTIDE SEQUENCE</scope>
</reference>
<name>A0A0F9VXI6_9ZZZZ</name>
<evidence type="ECO:0000313" key="1">
    <source>
        <dbReference type="EMBL" id="KKN70408.1"/>
    </source>
</evidence>
<protein>
    <submittedName>
        <fullName evidence="1">Uncharacterized protein</fullName>
    </submittedName>
</protein>
<sequence>MLGYFCKTCQMYFRLIELLAGKRCPECKEQTKPHLILAGQVMGATKAETA</sequence>
<organism evidence="1">
    <name type="scientific">marine sediment metagenome</name>
    <dbReference type="NCBI Taxonomy" id="412755"/>
    <lineage>
        <taxon>unclassified sequences</taxon>
        <taxon>metagenomes</taxon>
        <taxon>ecological metagenomes</taxon>
    </lineage>
</organism>
<accession>A0A0F9VXI6</accession>
<proteinExistence type="predicted"/>